<reference evidence="4 5" key="2">
    <citation type="journal article" date="2012" name="Proc. Natl. Acad. Sci. U.S.A.">
        <title>Gain and loss of multiple functionally related, horizontally transferred genes in the reduced genomes of two microsporidian parasites.</title>
        <authorList>
            <person name="Pombert J.-F."/>
            <person name="Selman M."/>
            <person name="Burki F."/>
            <person name="Bardell F.T."/>
            <person name="Farinelli L."/>
            <person name="Solter L.F."/>
            <person name="Whitman D.W."/>
            <person name="Weiss L.M."/>
            <person name="Corradi N."/>
            <person name="Keeling P.J."/>
        </authorList>
    </citation>
    <scope>NUCLEOTIDE SEQUENCE [LARGE SCALE GENOMIC DNA]</scope>
    <source>
        <strain evidence="4 5">ATCC 50506</strain>
    </source>
</reference>
<dbReference type="RefSeq" id="XP_003073542.1">
    <property type="nucleotide sequence ID" value="XM_003073496.1"/>
</dbReference>
<dbReference type="OrthoDB" id="10266662at2759"/>
<dbReference type="PANTHER" id="PTHR12687:SF4">
    <property type="entry name" value="NUCLEOLAR COMPLEX PROTEIN 2 HOMOLOG"/>
    <property type="match status" value="1"/>
</dbReference>
<evidence type="ECO:0000256" key="2">
    <source>
        <dbReference type="ARBA" id="ARBA00005907"/>
    </source>
</evidence>
<keyword evidence="3" id="KW-0539">Nucleus</keyword>
<proteinExistence type="inferred from homology"/>
<dbReference type="KEGG" id="ein:Eint_090530"/>
<evidence type="ECO:0000313" key="4">
    <source>
        <dbReference type="EMBL" id="ADM12182.1"/>
    </source>
</evidence>
<dbReference type="InterPro" id="IPR005343">
    <property type="entry name" value="Noc2"/>
</dbReference>
<dbReference type="EMBL" id="CP001950">
    <property type="protein sequence ID" value="ADM12182.1"/>
    <property type="molecule type" value="Genomic_DNA"/>
</dbReference>
<dbReference type="PANTHER" id="PTHR12687">
    <property type="entry name" value="NUCLEOLAR COMPLEX 2 AND RAD4-RELATED"/>
    <property type="match status" value="1"/>
</dbReference>
<dbReference type="VEuPathDB" id="MicrosporidiaDB:Eint_090530"/>
<dbReference type="HOGENOM" id="CLU_1115748_0_0_1"/>
<gene>
    <name evidence="4" type="ORF">Eint_090530</name>
</gene>
<evidence type="ECO:0000256" key="1">
    <source>
        <dbReference type="ARBA" id="ARBA00004123"/>
    </source>
</evidence>
<accession>E0S9B8</accession>
<keyword evidence="5" id="KW-1185">Reference proteome</keyword>
<organism evidence="4 5">
    <name type="scientific">Encephalitozoon intestinalis (strain ATCC 50506)</name>
    <name type="common">Microsporidian parasite</name>
    <name type="synonym">Septata intestinalis</name>
    <dbReference type="NCBI Taxonomy" id="876142"/>
    <lineage>
        <taxon>Eukaryota</taxon>
        <taxon>Fungi</taxon>
        <taxon>Fungi incertae sedis</taxon>
        <taxon>Microsporidia</taxon>
        <taxon>Unikaryonidae</taxon>
        <taxon>Encephalitozoon</taxon>
    </lineage>
</organism>
<reference evidence="4 5" key="1">
    <citation type="journal article" date="2010" name="Nat. Commun.">
        <title>The complete sequence of the smallest known nuclear genome from the microsporidian Encephalitozoon intestinalis.</title>
        <authorList>
            <person name="Corradi N."/>
            <person name="Pombert J.-F."/>
            <person name="Farinelli L."/>
            <person name="Didier E.S."/>
            <person name="Keeling P.J."/>
        </authorList>
    </citation>
    <scope>NUCLEOTIDE SEQUENCE [LARGE SCALE GENOMIC DNA]</scope>
    <source>
        <strain evidence="4 5">ATCC 50506</strain>
    </source>
</reference>
<comment type="similarity">
    <text evidence="2">Belongs to the NOC2 family.</text>
</comment>
<dbReference type="AlphaFoldDB" id="E0S9B8"/>
<evidence type="ECO:0000313" key="5">
    <source>
        <dbReference type="Proteomes" id="UP000002313"/>
    </source>
</evidence>
<dbReference type="Proteomes" id="UP000002313">
    <property type="component" value="Chromosome IX"/>
</dbReference>
<dbReference type="GO" id="GO:0005730">
    <property type="term" value="C:nucleolus"/>
    <property type="evidence" value="ECO:0007669"/>
    <property type="project" value="TreeGrafter"/>
</dbReference>
<dbReference type="GO" id="GO:0042273">
    <property type="term" value="P:ribosomal large subunit biogenesis"/>
    <property type="evidence" value="ECO:0007669"/>
    <property type="project" value="TreeGrafter"/>
</dbReference>
<dbReference type="Pfam" id="PF03715">
    <property type="entry name" value="Noc2"/>
    <property type="match status" value="1"/>
</dbReference>
<dbReference type="GO" id="GO:0005654">
    <property type="term" value="C:nucleoplasm"/>
    <property type="evidence" value="ECO:0007669"/>
    <property type="project" value="TreeGrafter"/>
</dbReference>
<dbReference type="GO" id="GO:0030691">
    <property type="term" value="C:Noc2p-Noc3p complex"/>
    <property type="evidence" value="ECO:0007669"/>
    <property type="project" value="TreeGrafter"/>
</dbReference>
<evidence type="ECO:0000256" key="3">
    <source>
        <dbReference type="ARBA" id="ARBA00023242"/>
    </source>
</evidence>
<dbReference type="GeneID" id="9698373"/>
<dbReference type="GO" id="GO:0030690">
    <property type="term" value="C:Noc1p-Noc2p complex"/>
    <property type="evidence" value="ECO:0007669"/>
    <property type="project" value="TreeGrafter"/>
</dbReference>
<name>E0S9B8_ENCIT</name>
<protein>
    <submittedName>
        <fullName evidence="4">Uncharacterized protein</fullName>
    </submittedName>
</protein>
<sequence>MTQTDNGVELEESYLSKIYTSQALTLPEDIQNYVLNPKDVDAEIFYLEKYARTKNPDLSKITFMIEVLSKCLKKHSDFRDYIKLLVGIIETYKDYRYSIFCLRAIKSVAGSKFYVPLSFYIIRILKNAISVKNLSVEGRKISYDMVNPDPSRTKSEEHQMFVIEEAGSLLLQHMSVFSKSIGFPELAAVVVSELKKLRIGVFKEVMDNVISNINAQREHVLEKRNNLKLNGIDGKVVSSFESSIEKTLR</sequence>
<comment type="subcellular location">
    <subcellularLocation>
        <location evidence="1">Nucleus</location>
    </subcellularLocation>
</comment>